<gene>
    <name evidence="15" type="ordered locus">HS_0181</name>
</gene>
<keyword evidence="7 9" id="KW-0472">Membrane</keyword>
<dbReference type="GO" id="GO:0044718">
    <property type="term" value="P:siderophore transmembrane transport"/>
    <property type="evidence" value="ECO:0007669"/>
    <property type="project" value="TreeGrafter"/>
</dbReference>
<feature type="signal peptide" evidence="12">
    <location>
        <begin position="1"/>
        <end position="21"/>
    </location>
</feature>
<dbReference type="InterPro" id="IPR036942">
    <property type="entry name" value="Beta-barrel_TonB_sf"/>
</dbReference>
<keyword evidence="5 12" id="KW-0732">Signal</keyword>
<keyword evidence="3 9" id="KW-1134">Transmembrane beta strand</keyword>
<evidence type="ECO:0000256" key="2">
    <source>
        <dbReference type="ARBA" id="ARBA00022448"/>
    </source>
</evidence>
<proteinExistence type="inferred from homology"/>
<dbReference type="HOGENOM" id="CLU_008287_19_1_6"/>
<dbReference type="PANTHER" id="PTHR30069">
    <property type="entry name" value="TONB-DEPENDENT OUTER MEMBRANE RECEPTOR"/>
    <property type="match status" value="1"/>
</dbReference>
<dbReference type="Pfam" id="PF07715">
    <property type="entry name" value="Plug"/>
    <property type="match status" value="1"/>
</dbReference>
<evidence type="ECO:0000256" key="3">
    <source>
        <dbReference type="ARBA" id="ARBA00022452"/>
    </source>
</evidence>
<dbReference type="eggNOG" id="COG1629">
    <property type="taxonomic scope" value="Bacteria"/>
</dbReference>
<feature type="domain" description="TonB-dependent receptor-like beta-barrel" evidence="13">
    <location>
        <begin position="300"/>
        <end position="864"/>
    </location>
</feature>
<dbReference type="GO" id="GO:0015344">
    <property type="term" value="F:siderophore uptake transmembrane transporter activity"/>
    <property type="evidence" value="ECO:0007669"/>
    <property type="project" value="TreeGrafter"/>
</dbReference>
<evidence type="ECO:0000256" key="8">
    <source>
        <dbReference type="ARBA" id="ARBA00023237"/>
    </source>
</evidence>
<evidence type="ECO:0000256" key="12">
    <source>
        <dbReference type="SAM" id="SignalP"/>
    </source>
</evidence>
<evidence type="ECO:0000259" key="13">
    <source>
        <dbReference type="Pfam" id="PF00593"/>
    </source>
</evidence>
<protein>
    <submittedName>
        <fullName evidence="15">TonB-dependent outer membrane receptor</fullName>
    </submittedName>
</protein>
<dbReference type="Gene3D" id="2.40.170.20">
    <property type="entry name" value="TonB-dependent receptor, beta-barrel domain"/>
    <property type="match status" value="1"/>
</dbReference>
<sequence>MSNKFKLTAVAFSVLSTCVYAEEMLDQINVEYKLPPKQEVFKKAGATSVRENISTSTQSIDDIIRTVPGAFTNLDKSSGIVSVNVRGQTGFGRVNTMVDGISQTFFATSGDNSEKAGGTSQFGATIDPAFITSVDIQRGSFDGKAGANALVGSANFRTIGVDDVISEGRNVGALLNAGGGTNATGPNYMGAVAFRYPFSDTRTLGFMYAYSWRKSSQDFKVGGGRSIKDVDAEEVGRIVKEACKGEFLCKEDEKRKLYGLQPYDPSKLLHYPQSHLAKIEYNDKYNKAILSYRSLSTALSGRNLENKNYQLNYQLKPKENLQFELILADNTSTQTYHKGSVFNGKMLKDVLESKNSAKTTDINMHFSIPFTEKFSYEATLGANILKNKYSKNRHPRELGYYFDGGEPNSRDFCDYVGKYKNACIYHGIRSNTFQPDGEQRFKTLYFDQTFKYDIYTLKVNANRQIYKYSGATFPRDPRDRVTRYFPADPEQKTKDGYTVYVNGNSSAIVHKYGYDGAIKFGCYHYENDEEQWVDVYNCPTFYSVQKGNSRAHDNYSMSFSADFHPLFSPFVSYAKTHRVPNIKEMYFSEFGTLAIRPDLKSEKAKTIQFGINGYKNGIFSDFDALGFKVLAYQTKIRDYIINIKQECSSNSWRGADKAPTIYDCVGHLTHINYEGGKTILKTEMVDSGSGFKVPLNQLIPADSSPIVKIQGLELELNYDIGWFYANLSYARQKTNQPSSYSDSSNSVGDDSETGQYLQGFGLSKISSLPKDYGSLDLGTRLFDGKLTLGGTAKYYGKSKRARLDKADGDVILPGTFTSRKTGETFLTYVRISGTEEIKAQPIIFDFYAIYQPTENLTIKGEIQNAFDKKYINPLDANNDSANQMTYAMGVGDGYQKALNNYSKGRTFVLNVNYKF</sequence>
<keyword evidence="15" id="KW-0675">Receptor</keyword>
<feature type="chain" id="PRO_5004173759" evidence="12">
    <location>
        <begin position="22"/>
        <end position="915"/>
    </location>
</feature>
<reference evidence="15" key="1">
    <citation type="submission" date="2006-08" db="EMBL/GenBank/DDBJ databases">
        <title>Complete genome sequence of Haemophilus somnus 129PT.</title>
        <authorList>
            <person name="Copeland A."/>
            <person name="Lucas S."/>
            <person name="Lapidus A."/>
            <person name="Barry K."/>
            <person name="Glavina del Rio T."/>
            <person name="Hammon N."/>
            <person name="Dalin E."/>
            <person name="Tice H."/>
            <person name="Pitluck S."/>
            <person name="Brettin T.S."/>
            <person name="Bruce D."/>
            <person name="Challacombe J.F."/>
            <person name="Chertkov O."/>
            <person name="Detter J.C."/>
            <person name="Gilna P."/>
            <person name="Han S."/>
            <person name="Misra M."/>
            <person name="Tapia R."/>
            <person name="Thayer N.N."/>
            <person name="Xie G."/>
            <person name="Inzana T.J."/>
            <person name="Duncan A.J."/>
            <person name="Siddaramppa S."/>
            <person name="Richardson P."/>
        </authorList>
    </citation>
    <scope>NUCLEOTIDE SEQUENCE</scope>
    <source>
        <strain evidence="15">129PT</strain>
    </source>
</reference>
<name>Q0I1W3_HISS1</name>
<dbReference type="Gene3D" id="2.170.130.10">
    <property type="entry name" value="TonB-dependent receptor, plug domain"/>
    <property type="match status" value="1"/>
</dbReference>
<evidence type="ECO:0000256" key="1">
    <source>
        <dbReference type="ARBA" id="ARBA00004571"/>
    </source>
</evidence>
<feature type="domain" description="TonB-dependent receptor plug" evidence="14">
    <location>
        <begin position="50"/>
        <end position="152"/>
    </location>
</feature>
<dbReference type="EMBL" id="CP000436">
    <property type="protein sequence ID" value="ABI24459.1"/>
    <property type="molecule type" value="Genomic_DNA"/>
</dbReference>
<evidence type="ECO:0000256" key="6">
    <source>
        <dbReference type="ARBA" id="ARBA00023077"/>
    </source>
</evidence>
<accession>Q0I1W3</accession>
<feature type="short sequence motif" description="TonB C-terminal box" evidence="10">
    <location>
        <begin position="898"/>
        <end position="915"/>
    </location>
</feature>
<evidence type="ECO:0000259" key="14">
    <source>
        <dbReference type="Pfam" id="PF07715"/>
    </source>
</evidence>
<evidence type="ECO:0000256" key="5">
    <source>
        <dbReference type="ARBA" id="ARBA00022729"/>
    </source>
</evidence>
<dbReference type="PANTHER" id="PTHR30069:SF50">
    <property type="entry name" value="TONB-DEPENDENT RECEPTOR HI_1217-RELATED"/>
    <property type="match status" value="1"/>
</dbReference>
<comment type="subcellular location">
    <subcellularLocation>
        <location evidence="1 9">Cell outer membrane</location>
        <topology evidence="1 9">Multi-pass membrane protein</topology>
    </subcellularLocation>
</comment>
<dbReference type="InterPro" id="IPR010917">
    <property type="entry name" value="TonB_rcpt_CS"/>
</dbReference>
<evidence type="ECO:0000256" key="4">
    <source>
        <dbReference type="ARBA" id="ARBA00022692"/>
    </source>
</evidence>
<dbReference type="InterPro" id="IPR037066">
    <property type="entry name" value="Plug_dom_sf"/>
</dbReference>
<dbReference type="InterPro" id="IPR039426">
    <property type="entry name" value="TonB-dep_rcpt-like"/>
</dbReference>
<dbReference type="GO" id="GO:0009279">
    <property type="term" value="C:cell outer membrane"/>
    <property type="evidence" value="ECO:0007669"/>
    <property type="project" value="UniProtKB-SubCell"/>
</dbReference>
<comment type="similarity">
    <text evidence="9 11">Belongs to the TonB-dependent receptor family.</text>
</comment>
<evidence type="ECO:0000313" key="15">
    <source>
        <dbReference type="EMBL" id="ABI24459.1"/>
    </source>
</evidence>
<evidence type="ECO:0000256" key="7">
    <source>
        <dbReference type="ARBA" id="ARBA00023136"/>
    </source>
</evidence>
<dbReference type="KEGG" id="hso:HS_0181"/>
<dbReference type="Pfam" id="PF00593">
    <property type="entry name" value="TonB_dep_Rec_b-barrel"/>
    <property type="match status" value="1"/>
</dbReference>
<keyword evidence="2 9" id="KW-0813">Transport</keyword>
<keyword evidence="4 9" id="KW-0812">Transmembrane</keyword>
<organism evidence="15">
    <name type="scientific">Histophilus somni (strain 129Pt)</name>
    <name type="common">Haemophilus somnus</name>
    <dbReference type="NCBI Taxonomy" id="205914"/>
    <lineage>
        <taxon>Bacteria</taxon>
        <taxon>Pseudomonadati</taxon>
        <taxon>Pseudomonadota</taxon>
        <taxon>Gammaproteobacteria</taxon>
        <taxon>Pasteurellales</taxon>
        <taxon>Pasteurellaceae</taxon>
        <taxon>Histophilus</taxon>
    </lineage>
</organism>
<dbReference type="InterPro" id="IPR012910">
    <property type="entry name" value="Plug_dom"/>
</dbReference>
<dbReference type="AlphaFoldDB" id="Q0I1W3"/>
<dbReference type="InterPro" id="IPR000531">
    <property type="entry name" value="Beta-barrel_TonB"/>
</dbReference>
<dbReference type="SUPFAM" id="SSF56935">
    <property type="entry name" value="Porins"/>
    <property type="match status" value="1"/>
</dbReference>
<evidence type="ECO:0000256" key="9">
    <source>
        <dbReference type="PROSITE-ProRule" id="PRU01360"/>
    </source>
</evidence>
<dbReference type="PROSITE" id="PS52016">
    <property type="entry name" value="TONB_DEPENDENT_REC_3"/>
    <property type="match status" value="1"/>
</dbReference>
<evidence type="ECO:0000256" key="10">
    <source>
        <dbReference type="PROSITE-ProRule" id="PRU10144"/>
    </source>
</evidence>
<dbReference type="PROSITE" id="PS01156">
    <property type="entry name" value="TONB_DEPENDENT_REC_2"/>
    <property type="match status" value="1"/>
</dbReference>
<keyword evidence="8 9" id="KW-0998">Cell outer membrane</keyword>
<evidence type="ECO:0000256" key="11">
    <source>
        <dbReference type="RuleBase" id="RU003357"/>
    </source>
</evidence>
<keyword evidence="6 11" id="KW-0798">TonB box</keyword>